<dbReference type="InterPro" id="IPR017938">
    <property type="entry name" value="Riboflavin_synthase-like_b-brl"/>
</dbReference>
<dbReference type="PANTHER" id="PTHR30157">
    <property type="entry name" value="FERRIC REDUCTASE, NADPH-DEPENDENT"/>
    <property type="match status" value="1"/>
</dbReference>
<dbReference type="SUPFAM" id="SSF63380">
    <property type="entry name" value="Riboflavin synthase domain-like"/>
    <property type="match status" value="1"/>
</dbReference>
<feature type="region of interest" description="Disordered" evidence="1">
    <location>
        <begin position="33"/>
        <end position="65"/>
    </location>
</feature>
<dbReference type="EMBL" id="BJNZ01000001">
    <property type="protein sequence ID" value="GED08205.1"/>
    <property type="molecule type" value="Genomic_DNA"/>
</dbReference>
<dbReference type="Pfam" id="PF04954">
    <property type="entry name" value="SIP"/>
    <property type="match status" value="1"/>
</dbReference>
<name>A0A4Y4DXD4_CELCE</name>
<dbReference type="InterPro" id="IPR039261">
    <property type="entry name" value="FNR_nucleotide-bd"/>
</dbReference>
<evidence type="ECO:0000313" key="3">
    <source>
        <dbReference type="EMBL" id="GED08205.1"/>
    </source>
</evidence>
<dbReference type="RefSeq" id="WP_170227162.1">
    <property type="nucleotide sequence ID" value="NZ_BJNZ01000001.1"/>
</dbReference>
<dbReference type="CDD" id="cd06193">
    <property type="entry name" value="siderophore_interacting"/>
    <property type="match status" value="1"/>
</dbReference>
<reference evidence="3 4" key="1">
    <citation type="submission" date="2019-06" db="EMBL/GenBank/DDBJ databases">
        <title>Whole genome shotgun sequence of Cellulosimicrobium cellulans NBRC 15516.</title>
        <authorList>
            <person name="Hosoyama A."/>
            <person name="Uohara A."/>
            <person name="Ohji S."/>
            <person name="Ichikawa N."/>
        </authorList>
    </citation>
    <scope>NUCLEOTIDE SEQUENCE [LARGE SCALE GENOMIC DNA]</scope>
    <source>
        <strain evidence="3 4">NBRC 15516</strain>
    </source>
</reference>
<gene>
    <name evidence="3" type="ORF">CCE02nite_02040</name>
</gene>
<dbReference type="InterPro" id="IPR039374">
    <property type="entry name" value="SIP_fam"/>
</dbReference>
<proteinExistence type="predicted"/>
<protein>
    <recommendedName>
        <fullName evidence="2">FAD-binding FR-type domain-containing protein</fullName>
    </recommendedName>
</protein>
<dbReference type="Pfam" id="PF08021">
    <property type="entry name" value="FAD_binding_9"/>
    <property type="match status" value="1"/>
</dbReference>
<dbReference type="GO" id="GO:0016491">
    <property type="term" value="F:oxidoreductase activity"/>
    <property type="evidence" value="ECO:0007669"/>
    <property type="project" value="InterPro"/>
</dbReference>
<evidence type="ECO:0000256" key="1">
    <source>
        <dbReference type="SAM" id="MobiDB-lite"/>
    </source>
</evidence>
<organism evidence="3 4">
    <name type="scientific">Cellulosimicrobium cellulans</name>
    <name type="common">Arthrobacter luteus</name>
    <dbReference type="NCBI Taxonomy" id="1710"/>
    <lineage>
        <taxon>Bacteria</taxon>
        <taxon>Bacillati</taxon>
        <taxon>Actinomycetota</taxon>
        <taxon>Actinomycetes</taxon>
        <taxon>Micrococcales</taxon>
        <taxon>Promicromonosporaceae</taxon>
        <taxon>Cellulosimicrobium</taxon>
    </lineage>
</organism>
<dbReference type="PROSITE" id="PS51384">
    <property type="entry name" value="FAD_FR"/>
    <property type="match status" value="1"/>
</dbReference>
<dbReference type="Gene3D" id="2.40.30.10">
    <property type="entry name" value="Translation factors"/>
    <property type="match status" value="1"/>
</dbReference>
<evidence type="ECO:0000313" key="4">
    <source>
        <dbReference type="Proteomes" id="UP000316659"/>
    </source>
</evidence>
<evidence type="ECO:0000259" key="2">
    <source>
        <dbReference type="PROSITE" id="PS51384"/>
    </source>
</evidence>
<dbReference type="InterPro" id="IPR007037">
    <property type="entry name" value="SIP_rossman_dom"/>
</dbReference>
<accession>A0A4Y4DXD4</accession>
<dbReference type="AlphaFoldDB" id="A0A4Y4DXD4"/>
<comment type="caution">
    <text evidence="3">The sequence shown here is derived from an EMBL/GenBank/DDBJ whole genome shotgun (WGS) entry which is preliminary data.</text>
</comment>
<sequence>MFSRARTPLEPVPRRVRVHRVHETSGALRRITFRDAAPVVHDDGPTSGPGGDGPGRASLATLRAPGPDDHVKVFLPDPATGVLHAPTLTADGALQRPTGVVSISRELTARATRVVDGVAEVDVDWVLHGGGDPGGPPTGEGGPASAWAARAQVGDEVVVAGPTTSRGVPDGVARLLLVGDEAGLPALARWVDAVGPDVPVTAIVEIGDDVDEAFVEDELGHATVELLYRTDGPGQLAEAVRALGPLDAGEYVFGAGEATDLVPVRRDLRRSGARADQVEVRGYWRRGVVNLDPDAPLDPTDPD</sequence>
<dbReference type="InterPro" id="IPR017927">
    <property type="entry name" value="FAD-bd_FR_type"/>
</dbReference>
<dbReference type="Proteomes" id="UP000316659">
    <property type="component" value="Unassembled WGS sequence"/>
</dbReference>
<dbReference type="PANTHER" id="PTHR30157:SF0">
    <property type="entry name" value="NADPH-DEPENDENT FERRIC-CHELATE REDUCTASE"/>
    <property type="match status" value="1"/>
</dbReference>
<dbReference type="Gene3D" id="3.40.50.80">
    <property type="entry name" value="Nucleotide-binding domain of ferredoxin-NADP reductase (FNR) module"/>
    <property type="match status" value="1"/>
</dbReference>
<feature type="domain" description="FAD-binding FR-type" evidence="2">
    <location>
        <begin position="11"/>
        <end position="169"/>
    </location>
</feature>
<dbReference type="InterPro" id="IPR013113">
    <property type="entry name" value="SIP_FAD-bd"/>
</dbReference>